<feature type="region of interest" description="Disordered" evidence="1">
    <location>
        <begin position="221"/>
        <end position="260"/>
    </location>
</feature>
<evidence type="ECO:0000313" key="2">
    <source>
        <dbReference type="EMBL" id="KIJ98601.1"/>
    </source>
</evidence>
<accession>A0A0C9XM53</accession>
<dbReference type="EMBL" id="KN838665">
    <property type="protein sequence ID" value="KIJ98601.1"/>
    <property type="molecule type" value="Genomic_DNA"/>
</dbReference>
<feature type="compositionally biased region" description="Basic and acidic residues" evidence="1">
    <location>
        <begin position="469"/>
        <end position="496"/>
    </location>
</feature>
<gene>
    <name evidence="2" type="ORF">K443DRAFT_680630</name>
</gene>
<evidence type="ECO:0000256" key="1">
    <source>
        <dbReference type="SAM" id="MobiDB-lite"/>
    </source>
</evidence>
<keyword evidence="3" id="KW-1185">Reference proteome</keyword>
<proteinExistence type="predicted"/>
<dbReference type="Proteomes" id="UP000054477">
    <property type="component" value="Unassembled WGS sequence"/>
</dbReference>
<reference evidence="2 3" key="1">
    <citation type="submission" date="2014-04" db="EMBL/GenBank/DDBJ databases">
        <authorList>
            <consortium name="DOE Joint Genome Institute"/>
            <person name="Kuo A."/>
            <person name="Kohler A."/>
            <person name="Nagy L.G."/>
            <person name="Floudas D."/>
            <person name="Copeland A."/>
            <person name="Barry K.W."/>
            <person name="Cichocki N."/>
            <person name="Veneault-Fourrey C."/>
            <person name="LaButti K."/>
            <person name="Lindquist E.A."/>
            <person name="Lipzen A."/>
            <person name="Lundell T."/>
            <person name="Morin E."/>
            <person name="Murat C."/>
            <person name="Sun H."/>
            <person name="Tunlid A."/>
            <person name="Henrissat B."/>
            <person name="Grigoriev I.V."/>
            <person name="Hibbett D.S."/>
            <person name="Martin F."/>
            <person name="Nordberg H.P."/>
            <person name="Cantor M.N."/>
            <person name="Hua S.X."/>
        </authorList>
    </citation>
    <scope>NUCLEOTIDE SEQUENCE [LARGE SCALE GENOMIC DNA]</scope>
    <source>
        <strain evidence="2 3">LaAM-08-1</strain>
    </source>
</reference>
<sequence>MQLPMLRFVETVISALPTEFNTVTTSMRNMWQQTSQKLVSDNCFTIVEGINPGAEVLPPVLMKGPSSNVGTPVEQIVLADSNRLPENGLFEIRDTRTGRRIHPSELPFTLTFTPYSSSIPPFSKYYGPITAIEFEATTKAEQYNERKRKYEESNYVVYEGCGAPIYRPPKLPLDADENMDFLTKCMKEDRVERKKVALRMMVKFEGPKVLKKFRKRRRNLWKSEDKEKQGNDEEAGVNSTQLADENQDTQERSGTVRKKQSASCGAPAIKLLGSVAELLLAEKNRKKLPFPFRRPRLFRGMFRNYNGYANLWVKSIAKKAALASIHANGLDTSPSTALLIPSPPPAGSTEASTSSWAGFASPVTNSTPFSPSGSTSQWLTTGAKQAHWHLVTPPVGMDQANPRSPIASQPPSELFGAPFTPTLSPAEIAGESNGENLKRSRESDGGEDDEVNGARPLKRLAPSPVPVSDKVEGKKRARDEDGDGDHVDVDVEDPRPAKRVRPVQG</sequence>
<reference evidence="3" key="2">
    <citation type="submission" date="2015-01" db="EMBL/GenBank/DDBJ databases">
        <title>Evolutionary Origins and Diversification of the Mycorrhizal Mutualists.</title>
        <authorList>
            <consortium name="DOE Joint Genome Institute"/>
            <consortium name="Mycorrhizal Genomics Consortium"/>
            <person name="Kohler A."/>
            <person name="Kuo A."/>
            <person name="Nagy L.G."/>
            <person name="Floudas D."/>
            <person name="Copeland A."/>
            <person name="Barry K.W."/>
            <person name="Cichocki N."/>
            <person name="Veneault-Fourrey C."/>
            <person name="LaButti K."/>
            <person name="Lindquist E.A."/>
            <person name="Lipzen A."/>
            <person name="Lundell T."/>
            <person name="Morin E."/>
            <person name="Murat C."/>
            <person name="Riley R."/>
            <person name="Ohm R."/>
            <person name="Sun H."/>
            <person name="Tunlid A."/>
            <person name="Henrissat B."/>
            <person name="Grigoriev I.V."/>
            <person name="Hibbett D.S."/>
            <person name="Martin F."/>
        </authorList>
    </citation>
    <scope>NUCLEOTIDE SEQUENCE [LARGE SCALE GENOMIC DNA]</scope>
    <source>
        <strain evidence="3">LaAM-08-1</strain>
    </source>
</reference>
<protein>
    <submittedName>
        <fullName evidence="2">Uncharacterized protein</fullName>
    </submittedName>
</protein>
<feature type="region of interest" description="Disordered" evidence="1">
    <location>
        <begin position="394"/>
        <end position="505"/>
    </location>
</feature>
<organism evidence="2 3">
    <name type="scientific">Laccaria amethystina LaAM-08-1</name>
    <dbReference type="NCBI Taxonomy" id="1095629"/>
    <lineage>
        <taxon>Eukaryota</taxon>
        <taxon>Fungi</taxon>
        <taxon>Dikarya</taxon>
        <taxon>Basidiomycota</taxon>
        <taxon>Agaricomycotina</taxon>
        <taxon>Agaricomycetes</taxon>
        <taxon>Agaricomycetidae</taxon>
        <taxon>Agaricales</taxon>
        <taxon>Agaricineae</taxon>
        <taxon>Hydnangiaceae</taxon>
        <taxon>Laccaria</taxon>
    </lineage>
</organism>
<dbReference type="HOGENOM" id="CLU_486670_0_0_1"/>
<evidence type="ECO:0000313" key="3">
    <source>
        <dbReference type="Proteomes" id="UP000054477"/>
    </source>
</evidence>
<dbReference type="AlphaFoldDB" id="A0A0C9XM53"/>
<name>A0A0C9XM53_9AGAR</name>
<feature type="compositionally biased region" description="Basic and acidic residues" evidence="1">
    <location>
        <begin position="221"/>
        <end position="231"/>
    </location>
</feature>
<dbReference type="OrthoDB" id="10389704at2759"/>